<evidence type="ECO:0000313" key="9">
    <source>
        <dbReference type="EMBL" id="GAA4090772.1"/>
    </source>
</evidence>
<keyword evidence="6" id="KW-0238">DNA-binding</keyword>
<evidence type="ECO:0000256" key="1">
    <source>
        <dbReference type="ARBA" id="ARBA00008136"/>
    </source>
</evidence>
<accession>A0ABP7WK46</accession>
<keyword evidence="7" id="KW-0456">Lyase</keyword>
<name>A0ABP7WK46_9SPHI</name>
<evidence type="ECO:0000256" key="7">
    <source>
        <dbReference type="ARBA" id="ARBA00023239"/>
    </source>
</evidence>
<dbReference type="SUPFAM" id="SSF143081">
    <property type="entry name" value="BB1717-like"/>
    <property type="match status" value="1"/>
</dbReference>
<evidence type="ECO:0000256" key="2">
    <source>
        <dbReference type="ARBA" id="ARBA00022670"/>
    </source>
</evidence>
<sequence>MERELLNILKNSVMCYYNGQKVSRAEFIKLLQLEKAVKNYDFLNRAVHNGFAYSPIAVLKRNAAETNFDIVQMEWGFLPTYLKNREKVAQFRNGYKDESGKWHIGYTTLNAKAENLFLNEKGNASIYADAARKRRCLVLSTGFYEWRHVFPLNKKTGQPLKTAIKYPYYISLKEEEYFYMAGIWQEWTDKDTGETVETVAVTTADANSLMQQVHNSKKRMPTILSDDLAYEWMFGDLSDDRITEIALTQYPAKKMDACTIAKEFLATLEPSTPFSYEDLPALEYAI</sequence>
<keyword evidence="10" id="KW-1185">Reference proteome</keyword>
<dbReference type="PANTHER" id="PTHR13604:SF0">
    <property type="entry name" value="ABASIC SITE PROCESSING PROTEIN HMCES"/>
    <property type="match status" value="1"/>
</dbReference>
<keyword evidence="4 8" id="KW-0378">Hydrolase</keyword>
<comment type="caution">
    <text evidence="9">The sequence shown here is derived from an EMBL/GenBank/DDBJ whole genome shotgun (WGS) entry which is preliminary data.</text>
</comment>
<dbReference type="Pfam" id="PF02586">
    <property type="entry name" value="SRAP"/>
    <property type="match status" value="1"/>
</dbReference>
<proteinExistence type="inferred from homology"/>
<keyword evidence="5" id="KW-0190">Covalent protein-DNA linkage</keyword>
<reference evidence="10" key="1">
    <citation type="journal article" date="2019" name="Int. J. Syst. Evol. Microbiol.">
        <title>The Global Catalogue of Microorganisms (GCM) 10K type strain sequencing project: providing services to taxonomists for standard genome sequencing and annotation.</title>
        <authorList>
            <consortium name="The Broad Institute Genomics Platform"/>
            <consortium name="The Broad Institute Genome Sequencing Center for Infectious Disease"/>
            <person name="Wu L."/>
            <person name="Ma J."/>
        </authorList>
    </citation>
    <scope>NUCLEOTIDE SEQUENCE [LARGE SCALE GENOMIC DNA]</scope>
    <source>
        <strain evidence="10">JCM 17085</strain>
    </source>
</reference>
<organism evidence="9 10">
    <name type="scientific">Mucilaginibacter panaciglaebae</name>
    <dbReference type="NCBI Taxonomy" id="502331"/>
    <lineage>
        <taxon>Bacteria</taxon>
        <taxon>Pseudomonadati</taxon>
        <taxon>Bacteroidota</taxon>
        <taxon>Sphingobacteriia</taxon>
        <taxon>Sphingobacteriales</taxon>
        <taxon>Sphingobacteriaceae</taxon>
        <taxon>Mucilaginibacter</taxon>
    </lineage>
</organism>
<keyword evidence="2 8" id="KW-0645">Protease</keyword>
<dbReference type="EC" id="3.4.-.-" evidence="8"/>
<gene>
    <name evidence="9" type="ORF">GCM10022392_10620</name>
</gene>
<dbReference type="InterPro" id="IPR003738">
    <property type="entry name" value="SRAP"/>
</dbReference>
<dbReference type="PANTHER" id="PTHR13604">
    <property type="entry name" value="DC12-RELATED"/>
    <property type="match status" value="1"/>
</dbReference>
<evidence type="ECO:0000256" key="3">
    <source>
        <dbReference type="ARBA" id="ARBA00022763"/>
    </source>
</evidence>
<dbReference type="Gene3D" id="3.90.1680.10">
    <property type="entry name" value="SOS response associated peptidase-like"/>
    <property type="match status" value="1"/>
</dbReference>
<comment type="similarity">
    <text evidence="1 8">Belongs to the SOS response-associated peptidase family.</text>
</comment>
<dbReference type="EMBL" id="BAABCV010000003">
    <property type="protein sequence ID" value="GAA4090772.1"/>
    <property type="molecule type" value="Genomic_DNA"/>
</dbReference>
<evidence type="ECO:0000256" key="6">
    <source>
        <dbReference type="ARBA" id="ARBA00023125"/>
    </source>
</evidence>
<evidence type="ECO:0000313" key="10">
    <source>
        <dbReference type="Proteomes" id="UP001500841"/>
    </source>
</evidence>
<evidence type="ECO:0000256" key="4">
    <source>
        <dbReference type="ARBA" id="ARBA00022801"/>
    </source>
</evidence>
<evidence type="ECO:0000256" key="8">
    <source>
        <dbReference type="RuleBase" id="RU364100"/>
    </source>
</evidence>
<dbReference type="Proteomes" id="UP001500841">
    <property type="component" value="Unassembled WGS sequence"/>
</dbReference>
<dbReference type="InterPro" id="IPR036590">
    <property type="entry name" value="SRAP-like"/>
</dbReference>
<evidence type="ECO:0000256" key="5">
    <source>
        <dbReference type="ARBA" id="ARBA00023124"/>
    </source>
</evidence>
<keyword evidence="3" id="KW-0227">DNA damage</keyword>
<protein>
    <recommendedName>
        <fullName evidence="8">Abasic site processing protein</fullName>
        <ecNumber evidence="8">3.4.-.-</ecNumber>
    </recommendedName>
</protein>